<proteinExistence type="predicted"/>
<dbReference type="GO" id="GO:0022857">
    <property type="term" value="F:transmembrane transporter activity"/>
    <property type="evidence" value="ECO:0007669"/>
    <property type="project" value="InterPro"/>
</dbReference>
<evidence type="ECO:0000259" key="7">
    <source>
        <dbReference type="PROSITE" id="PS50850"/>
    </source>
</evidence>
<dbReference type="InterPro" id="IPR020846">
    <property type="entry name" value="MFS_dom"/>
</dbReference>
<feature type="transmembrane region" description="Helical" evidence="6">
    <location>
        <begin position="60"/>
        <end position="81"/>
    </location>
</feature>
<gene>
    <name evidence="8" type="ORF">KK488_10345</name>
</gene>
<dbReference type="Pfam" id="PF07690">
    <property type="entry name" value="MFS_1"/>
    <property type="match status" value="1"/>
</dbReference>
<evidence type="ECO:0000313" key="9">
    <source>
        <dbReference type="Proteomes" id="UP001138757"/>
    </source>
</evidence>
<dbReference type="InterPro" id="IPR036259">
    <property type="entry name" value="MFS_trans_sf"/>
</dbReference>
<dbReference type="GO" id="GO:0016020">
    <property type="term" value="C:membrane"/>
    <property type="evidence" value="ECO:0007669"/>
    <property type="project" value="UniProtKB-SubCell"/>
</dbReference>
<evidence type="ECO:0000256" key="1">
    <source>
        <dbReference type="ARBA" id="ARBA00004141"/>
    </source>
</evidence>
<keyword evidence="3 6" id="KW-0812">Transmembrane</keyword>
<dbReference type="PROSITE" id="PS50850">
    <property type="entry name" value="MFS"/>
    <property type="match status" value="1"/>
</dbReference>
<feature type="transmembrane region" description="Helical" evidence="6">
    <location>
        <begin position="317"/>
        <end position="336"/>
    </location>
</feature>
<sequence>MTASMDSVAAEAPPTTPRATRGGWFTVTMLAVVVMLAQIDRGIISLMVEPMKRDLGLTDTQISLLIGIAFTFFYVIVGPPVARIADRGFRKSVVASSLAIWSAATALCGLAQNFWQLALGRAVIGGAESASSPASMSMIADVIPRDKLPRAYAIYTAGFAAGGSLALILGGLLMGAFAHFEPVHVPGIGLIRNWQLVFMILGLPGLIVAGLIVLTVPEPQRRGGSRPQGYPLGEVFRFIAANRGMHLPLLAAVLLNSFQNFGAAAWIPAFYERTYGWGPAKAGPWLGIVGLVTSLIGLFIGAHIAEWLGKRRDDANLIVMCLTYAFAIPFNVVQPLMPTPELAIIVGAIGAFIAVMGGGAYNSSLQVATPNAMRGQINAMYLFVIAAIGGALGPLLIALVTDFVAGSEADLRYVLMGFRLVMAPLSTLLVWLAIRPYGRAVRARIEEGE</sequence>
<evidence type="ECO:0000256" key="2">
    <source>
        <dbReference type="ARBA" id="ARBA00022448"/>
    </source>
</evidence>
<dbReference type="RefSeq" id="WP_214623208.1">
    <property type="nucleotide sequence ID" value="NZ_JAHGAW010000006.1"/>
</dbReference>
<dbReference type="Proteomes" id="UP001138757">
    <property type="component" value="Unassembled WGS sequence"/>
</dbReference>
<reference evidence="8" key="1">
    <citation type="submission" date="2021-05" db="EMBL/GenBank/DDBJ databases">
        <title>Genome of Sphingobium sp. strain.</title>
        <authorList>
            <person name="Fan R."/>
        </authorList>
    </citation>
    <scope>NUCLEOTIDE SEQUENCE</scope>
    <source>
        <strain evidence="8">H33</strain>
    </source>
</reference>
<accession>A0A9X1DCH1</accession>
<feature type="domain" description="Major facilitator superfamily (MFS) profile" evidence="7">
    <location>
        <begin position="26"/>
        <end position="435"/>
    </location>
</feature>
<comment type="caution">
    <text evidence="8">The sequence shown here is derived from an EMBL/GenBank/DDBJ whole genome shotgun (WGS) entry which is preliminary data.</text>
</comment>
<organism evidence="8 9">
    <name type="scientific">Sphingobium nicotianae</name>
    <dbReference type="NCBI Taxonomy" id="2782607"/>
    <lineage>
        <taxon>Bacteria</taxon>
        <taxon>Pseudomonadati</taxon>
        <taxon>Pseudomonadota</taxon>
        <taxon>Alphaproteobacteria</taxon>
        <taxon>Sphingomonadales</taxon>
        <taxon>Sphingomonadaceae</taxon>
        <taxon>Sphingobium</taxon>
    </lineage>
</organism>
<feature type="transmembrane region" description="Helical" evidence="6">
    <location>
        <begin position="194"/>
        <end position="216"/>
    </location>
</feature>
<dbReference type="EMBL" id="JAHGAW010000006">
    <property type="protein sequence ID" value="MBT2187344.1"/>
    <property type="molecule type" value="Genomic_DNA"/>
</dbReference>
<dbReference type="AlphaFoldDB" id="A0A9X1DCH1"/>
<keyword evidence="2" id="KW-0813">Transport</keyword>
<name>A0A9X1DCH1_9SPHN</name>
<evidence type="ECO:0000256" key="3">
    <source>
        <dbReference type="ARBA" id="ARBA00022692"/>
    </source>
</evidence>
<evidence type="ECO:0000256" key="5">
    <source>
        <dbReference type="ARBA" id="ARBA00023136"/>
    </source>
</evidence>
<dbReference type="PANTHER" id="PTHR23505">
    <property type="entry name" value="SPINSTER"/>
    <property type="match status" value="1"/>
</dbReference>
<evidence type="ECO:0000313" key="8">
    <source>
        <dbReference type="EMBL" id="MBT2187344.1"/>
    </source>
</evidence>
<feature type="transmembrane region" description="Helical" evidence="6">
    <location>
        <begin position="283"/>
        <end position="305"/>
    </location>
</feature>
<evidence type="ECO:0000256" key="4">
    <source>
        <dbReference type="ARBA" id="ARBA00022989"/>
    </source>
</evidence>
<feature type="transmembrane region" description="Helical" evidence="6">
    <location>
        <begin position="342"/>
        <end position="361"/>
    </location>
</feature>
<feature type="transmembrane region" description="Helical" evidence="6">
    <location>
        <begin position="22"/>
        <end position="39"/>
    </location>
</feature>
<dbReference type="SUPFAM" id="SSF103473">
    <property type="entry name" value="MFS general substrate transporter"/>
    <property type="match status" value="1"/>
</dbReference>
<keyword evidence="4 6" id="KW-1133">Transmembrane helix</keyword>
<comment type="subcellular location">
    <subcellularLocation>
        <location evidence="1">Membrane</location>
        <topology evidence="1">Multi-pass membrane protein</topology>
    </subcellularLocation>
</comment>
<evidence type="ECO:0000256" key="6">
    <source>
        <dbReference type="SAM" id="Phobius"/>
    </source>
</evidence>
<feature type="transmembrane region" description="Helical" evidence="6">
    <location>
        <begin position="381"/>
        <end position="401"/>
    </location>
</feature>
<feature type="transmembrane region" description="Helical" evidence="6">
    <location>
        <begin position="413"/>
        <end position="434"/>
    </location>
</feature>
<feature type="transmembrane region" description="Helical" evidence="6">
    <location>
        <begin position="152"/>
        <end position="174"/>
    </location>
</feature>
<dbReference type="InterPro" id="IPR011701">
    <property type="entry name" value="MFS"/>
</dbReference>
<protein>
    <submittedName>
        <fullName evidence="8">MFS transporter</fullName>
    </submittedName>
</protein>
<dbReference type="InterPro" id="IPR044770">
    <property type="entry name" value="MFS_spinster-like"/>
</dbReference>
<dbReference type="Gene3D" id="1.20.1250.20">
    <property type="entry name" value="MFS general substrate transporter like domains"/>
    <property type="match status" value="1"/>
</dbReference>
<feature type="transmembrane region" description="Helical" evidence="6">
    <location>
        <begin position="247"/>
        <end position="271"/>
    </location>
</feature>
<dbReference type="PANTHER" id="PTHR23505:SF79">
    <property type="entry name" value="PROTEIN SPINSTER"/>
    <property type="match status" value="1"/>
</dbReference>
<keyword evidence="5 6" id="KW-0472">Membrane</keyword>
<keyword evidence="9" id="KW-1185">Reference proteome</keyword>